<proteinExistence type="inferred from homology"/>
<dbReference type="GO" id="GO:0051287">
    <property type="term" value="F:NAD binding"/>
    <property type="evidence" value="ECO:0007669"/>
    <property type="project" value="InterPro"/>
</dbReference>
<dbReference type="InterPro" id="IPR006140">
    <property type="entry name" value="D-isomer_DH_NAD-bd"/>
</dbReference>
<evidence type="ECO:0000259" key="12">
    <source>
        <dbReference type="PROSITE" id="PS51671"/>
    </source>
</evidence>
<dbReference type="CDD" id="cd12174">
    <property type="entry name" value="PGDH_like_3"/>
    <property type="match status" value="1"/>
</dbReference>
<evidence type="ECO:0000313" key="15">
    <source>
        <dbReference type="Proteomes" id="UP000216107"/>
    </source>
</evidence>
<evidence type="ECO:0000256" key="4">
    <source>
        <dbReference type="ARBA" id="ARBA00013143"/>
    </source>
</evidence>
<dbReference type="AlphaFoldDB" id="A0A272EY77"/>
<evidence type="ECO:0000313" key="16">
    <source>
        <dbReference type="Proteomes" id="UP000623509"/>
    </source>
</evidence>
<comment type="catalytic activity">
    <reaction evidence="10">
        <text>(2R)-3-phosphoglycerate + NAD(+) = 3-phosphooxypyruvate + NADH + H(+)</text>
        <dbReference type="Rhea" id="RHEA:12641"/>
        <dbReference type="ChEBI" id="CHEBI:15378"/>
        <dbReference type="ChEBI" id="CHEBI:18110"/>
        <dbReference type="ChEBI" id="CHEBI:57540"/>
        <dbReference type="ChEBI" id="CHEBI:57945"/>
        <dbReference type="ChEBI" id="CHEBI:58272"/>
        <dbReference type="EC" id="1.1.1.95"/>
    </reaction>
</comment>
<dbReference type="OrthoDB" id="9805416at2"/>
<evidence type="ECO:0000256" key="3">
    <source>
        <dbReference type="ARBA" id="ARBA00013001"/>
    </source>
</evidence>
<reference evidence="13 16" key="1">
    <citation type="submission" date="2016-08" db="EMBL/GenBank/DDBJ databases">
        <title>Candidatus Dactylopiibacterium carminicum genome sequence.</title>
        <authorList>
            <person name="Ramirez-Puebla S.T."/>
            <person name="Ormeno-Orrillo E."/>
            <person name="Vera-Ponce De Leon A."/>
            <person name="Luis L."/>
            <person name="Sanchez-Flores A."/>
            <person name="Monica R."/>
            <person name="Martinez-Romero E."/>
        </authorList>
    </citation>
    <scope>NUCLEOTIDE SEQUENCE [LARGE SCALE GENOMIC DNA]</scope>
    <source>
        <strain evidence="13">END1</strain>
    </source>
</reference>
<keyword evidence="16" id="KW-1185">Reference proteome</keyword>
<evidence type="ECO:0000256" key="11">
    <source>
        <dbReference type="RuleBase" id="RU003719"/>
    </source>
</evidence>
<dbReference type="EC" id="1.1.1.95" evidence="4"/>
<dbReference type="InterPro" id="IPR002912">
    <property type="entry name" value="ACT_dom"/>
</dbReference>
<dbReference type="SUPFAM" id="SSF52283">
    <property type="entry name" value="Formate/glycerate dehydrogenase catalytic domain-like"/>
    <property type="match status" value="1"/>
</dbReference>
<evidence type="ECO:0000256" key="10">
    <source>
        <dbReference type="ARBA" id="ARBA00048731"/>
    </source>
</evidence>
<keyword evidence="6 11" id="KW-0560">Oxidoreductase</keyword>
<dbReference type="Proteomes" id="UP000216107">
    <property type="component" value="Unassembled WGS sequence"/>
</dbReference>
<dbReference type="InterPro" id="IPR029752">
    <property type="entry name" value="D-isomer_DH_CS1"/>
</dbReference>
<dbReference type="EMBL" id="MDUX01000010">
    <property type="protein sequence ID" value="KAF7600040.1"/>
    <property type="molecule type" value="Genomic_DNA"/>
</dbReference>
<dbReference type="Pfam" id="PF00389">
    <property type="entry name" value="2-Hacid_dh"/>
    <property type="match status" value="1"/>
</dbReference>
<gene>
    <name evidence="13" type="ORF">BGI27_04685</name>
    <name evidence="14" type="ORF">CGU29_03310</name>
</gene>
<dbReference type="GO" id="GO:0004617">
    <property type="term" value="F:phosphoglycerate dehydrogenase activity"/>
    <property type="evidence" value="ECO:0007669"/>
    <property type="project" value="UniProtKB-EC"/>
</dbReference>
<comment type="catalytic activity">
    <reaction evidence="9">
        <text>(R)-2-hydroxyglutarate + NAD(+) = 2-oxoglutarate + NADH + H(+)</text>
        <dbReference type="Rhea" id="RHEA:49612"/>
        <dbReference type="ChEBI" id="CHEBI:15378"/>
        <dbReference type="ChEBI" id="CHEBI:15801"/>
        <dbReference type="ChEBI" id="CHEBI:16810"/>
        <dbReference type="ChEBI" id="CHEBI:57540"/>
        <dbReference type="ChEBI" id="CHEBI:57945"/>
        <dbReference type="EC" id="1.1.1.399"/>
    </reaction>
</comment>
<evidence type="ECO:0000256" key="9">
    <source>
        <dbReference type="ARBA" id="ARBA00048126"/>
    </source>
</evidence>
<evidence type="ECO:0000256" key="5">
    <source>
        <dbReference type="ARBA" id="ARBA00021582"/>
    </source>
</evidence>
<dbReference type="InterPro" id="IPR036291">
    <property type="entry name" value="NAD(P)-bd_dom_sf"/>
</dbReference>
<dbReference type="InterPro" id="IPR006139">
    <property type="entry name" value="D-isomer_2_OHA_DH_cat_dom"/>
</dbReference>
<dbReference type="SUPFAM" id="SSF51735">
    <property type="entry name" value="NAD(P)-binding Rossmann-fold domains"/>
    <property type="match status" value="1"/>
</dbReference>
<dbReference type="Proteomes" id="UP000623509">
    <property type="component" value="Unassembled WGS sequence"/>
</dbReference>
<evidence type="ECO:0000256" key="2">
    <source>
        <dbReference type="ARBA" id="ARBA00005216"/>
    </source>
</evidence>
<evidence type="ECO:0000256" key="6">
    <source>
        <dbReference type="ARBA" id="ARBA00023002"/>
    </source>
</evidence>
<dbReference type="PANTHER" id="PTHR42938:SF47">
    <property type="entry name" value="HYDROXYPYRUVATE REDUCTASE"/>
    <property type="match status" value="1"/>
</dbReference>
<feature type="domain" description="ACT" evidence="12">
    <location>
        <begin position="319"/>
        <end position="389"/>
    </location>
</feature>
<dbReference type="Gene3D" id="3.30.70.260">
    <property type="match status" value="1"/>
</dbReference>
<dbReference type="PROSITE" id="PS00065">
    <property type="entry name" value="D_2_HYDROXYACID_DH_1"/>
    <property type="match status" value="1"/>
</dbReference>
<comment type="similarity">
    <text evidence="11">Belongs to the D-isomer specific 2-hydroxyacid dehydrogenase family.</text>
</comment>
<dbReference type="EC" id="1.1.1.399" evidence="3"/>
<dbReference type="PANTHER" id="PTHR42938">
    <property type="entry name" value="FORMATE DEHYDROGENASE 1"/>
    <property type="match status" value="1"/>
</dbReference>
<evidence type="ECO:0000256" key="1">
    <source>
        <dbReference type="ARBA" id="ARBA00003800"/>
    </source>
</evidence>
<dbReference type="PROSITE" id="PS51671">
    <property type="entry name" value="ACT"/>
    <property type="match status" value="1"/>
</dbReference>
<accession>A0A272EY77</accession>
<comment type="function">
    <text evidence="1">Catalyzes the reversible oxidation of 3-phospho-D-glycerate to 3-phosphonooxypyruvate, the first step of the phosphorylated L-serine biosynthesis pathway. Also catalyzes the reversible oxidation of 2-hydroxyglutarate to 2-oxoglutarate.</text>
</comment>
<evidence type="ECO:0000256" key="8">
    <source>
        <dbReference type="ARBA" id="ARBA00030455"/>
    </source>
</evidence>
<dbReference type="InterPro" id="IPR045865">
    <property type="entry name" value="ACT-like_dom_sf"/>
</dbReference>
<keyword evidence="7" id="KW-0520">NAD</keyword>
<evidence type="ECO:0000313" key="14">
    <source>
        <dbReference type="EMBL" id="PAS94570.1"/>
    </source>
</evidence>
<dbReference type="CDD" id="cd04901">
    <property type="entry name" value="ACT_3PGDH"/>
    <property type="match status" value="1"/>
</dbReference>
<dbReference type="EMBL" id="NMRN01000006">
    <property type="protein sequence ID" value="PAS94570.1"/>
    <property type="molecule type" value="Genomic_DNA"/>
</dbReference>
<dbReference type="Pfam" id="PF02826">
    <property type="entry name" value="2-Hacid_dh_C"/>
    <property type="match status" value="1"/>
</dbReference>
<evidence type="ECO:0000256" key="7">
    <source>
        <dbReference type="ARBA" id="ARBA00023027"/>
    </source>
</evidence>
<organism evidence="14 15">
    <name type="scientific">Candidatus Dactylopiibacterium carminicum</name>
    <dbReference type="NCBI Taxonomy" id="857335"/>
    <lineage>
        <taxon>Bacteria</taxon>
        <taxon>Pseudomonadati</taxon>
        <taxon>Pseudomonadota</taxon>
        <taxon>Betaproteobacteria</taxon>
        <taxon>Rhodocyclales</taxon>
        <taxon>Rhodocyclaceae</taxon>
        <taxon>Candidatus Dactylopiibacterium</taxon>
    </lineage>
</organism>
<reference evidence="14 15" key="2">
    <citation type="submission" date="2017-07" db="EMBL/GenBank/DDBJ databases">
        <title>Candidatus Dactylopiibacterium carminicum, a nitrogen-fixing symbiont of the cochineal insect Dactylopius coccus and Dactylopius opuntiae (Hemiptera: Coccoidea: Dactylopiidae).</title>
        <authorList>
            <person name="Vera A."/>
        </authorList>
    </citation>
    <scope>NUCLEOTIDE SEQUENCE [LARGE SCALE GENOMIC DNA]</scope>
    <source>
        <strain evidence="14 15">NFDCM</strain>
    </source>
</reference>
<dbReference type="RefSeq" id="WP_095523753.1">
    <property type="nucleotide sequence ID" value="NZ_MDUX01000010.1"/>
</dbReference>
<protein>
    <recommendedName>
        <fullName evidence="5">D-3-phosphoglycerate dehydrogenase</fullName>
        <ecNumber evidence="3">1.1.1.399</ecNumber>
        <ecNumber evidence="4">1.1.1.95</ecNumber>
    </recommendedName>
    <alternativeName>
        <fullName evidence="8">2-oxoglutarate reductase</fullName>
    </alternativeName>
</protein>
<comment type="pathway">
    <text evidence="2">Amino-acid biosynthesis; L-serine biosynthesis; L-serine from 3-phospho-D-glycerate: step 1/3.</text>
</comment>
<evidence type="ECO:0000313" key="13">
    <source>
        <dbReference type="EMBL" id="KAF7600040.1"/>
    </source>
</evidence>
<dbReference type="Gene3D" id="3.40.50.720">
    <property type="entry name" value="NAD(P)-binding Rossmann-like Domain"/>
    <property type="match status" value="2"/>
</dbReference>
<name>A0A272EY77_9RHOO</name>
<sequence length="391" mass="41466">MFKIQTLNKIAACGLNRLPRDNYESATEIVNPDGILLRSADMHSMDIPTSVKAIARAGAGVNNIPLDKCSERGIVVFNTPGANANGVKEIVIAAMLMSSRNLYEGIAWTNTLKGKGADVPPLVEKGKAQFVGPEIQGKTLGVIGLGAIGVKVANAATALGMTVLGYDPFVSVDAAWSLSRDVKKAPSLDVLIAESDYITIHVPATKDTKNMFNEERIARMKKGARLLNFSRNGLVDNAAIKAAIASGHIAGYVIDLPEEELLGVDKILCVPHLGASTPESEDNCAVMAADQIREYLERGNIRNSVNFPACELAPSGKTRITVANKNVPNVISSLTAAIGASGLNIDDMINKNRGDYAYNIIDVSGEVSDDLVAKLGAVEGVIMVRVLPDCQ</sequence>
<dbReference type="SUPFAM" id="SSF55021">
    <property type="entry name" value="ACT-like"/>
    <property type="match status" value="1"/>
</dbReference>
<dbReference type="UniPathway" id="UPA00135">
    <property type="reaction ID" value="UER00196"/>
</dbReference>
<comment type="caution">
    <text evidence="14">The sequence shown here is derived from an EMBL/GenBank/DDBJ whole genome shotgun (WGS) entry which is preliminary data.</text>
</comment>